<dbReference type="Pfam" id="PF04082">
    <property type="entry name" value="Fungal_trans"/>
    <property type="match status" value="1"/>
</dbReference>
<feature type="compositionally biased region" description="Polar residues" evidence="2">
    <location>
        <begin position="1"/>
        <end position="17"/>
    </location>
</feature>
<dbReference type="PANTHER" id="PTHR46910:SF25">
    <property type="entry name" value="ABC-TRANSPORTER-REGULATING TRANSCRIPTION FACTOR"/>
    <property type="match status" value="1"/>
</dbReference>
<evidence type="ECO:0000313" key="4">
    <source>
        <dbReference type="EMBL" id="KAH6697407.1"/>
    </source>
</evidence>
<evidence type="ECO:0000256" key="2">
    <source>
        <dbReference type="SAM" id="MobiDB-lite"/>
    </source>
</evidence>
<name>A0A9P8VMY7_9PEZI</name>
<dbReference type="Proteomes" id="UP000770015">
    <property type="component" value="Unassembled WGS sequence"/>
</dbReference>
<reference evidence="4" key="1">
    <citation type="journal article" date="2021" name="Nat. Commun.">
        <title>Genetic determinants of endophytism in the Arabidopsis root mycobiome.</title>
        <authorList>
            <person name="Mesny F."/>
            <person name="Miyauchi S."/>
            <person name="Thiergart T."/>
            <person name="Pickel B."/>
            <person name="Atanasova L."/>
            <person name="Karlsson M."/>
            <person name="Huettel B."/>
            <person name="Barry K.W."/>
            <person name="Haridas S."/>
            <person name="Chen C."/>
            <person name="Bauer D."/>
            <person name="Andreopoulos W."/>
            <person name="Pangilinan J."/>
            <person name="LaButti K."/>
            <person name="Riley R."/>
            <person name="Lipzen A."/>
            <person name="Clum A."/>
            <person name="Drula E."/>
            <person name="Henrissat B."/>
            <person name="Kohler A."/>
            <person name="Grigoriev I.V."/>
            <person name="Martin F.M."/>
            <person name="Hacquard S."/>
        </authorList>
    </citation>
    <scope>NUCLEOTIDE SEQUENCE</scope>
    <source>
        <strain evidence="4">MPI-SDFR-AT-0117</strain>
    </source>
</reference>
<dbReference type="EMBL" id="JAGSXJ010000001">
    <property type="protein sequence ID" value="KAH6697407.1"/>
    <property type="molecule type" value="Genomic_DNA"/>
</dbReference>
<keyword evidence="5" id="KW-1185">Reference proteome</keyword>
<dbReference type="PANTHER" id="PTHR46910">
    <property type="entry name" value="TRANSCRIPTION FACTOR PDR1"/>
    <property type="match status" value="1"/>
</dbReference>
<protein>
    <recommendedName>
        <fullName evidence="3">Xylanolytic transcriptional activator regulatory domain-containing protein</fullName>
    </recommendedName>
</protein>
<sequence length="328" mass="36820">MSTGCDLSQLPQETPESTDNDVVGAYELDPMNWSEIQAPVSPPSSTAPDHCITAVFSERERYNQGLPSMERQSIEKHNIGDESDMSDSATTCASYLSICSFPAAEWVSRQSGMMEFLSSARRLSKAINRGERMDRVIGPVRAPEPDLETALRYTKAYFDNCLDSIFEIVDRQVFEDRLRQHFAGGVDSRSAKDWYAMRNAVYASGCRYLISEARSPEAFSQSRAKSWEYLENALSVHTDLLYGSSGLVGIQALLLMAFHAEALGTPALEFMLMSSATRLAQSRGLHLRDCSQMPEVEQISRQLLWWTIYSYEKHLCYRSGVPSEVTQV</sequence>
<dbReference type="GO" id="GO:0003677">
    <property type="term" value="F:DNA binding"/>
    <property type="evidence" value="ECO:0007669"/>
    <property type="project" value="InterPro"/>
</dbReference>
<dbReference type="GO" id="GO:0006351">
    <property type="term" value="P:DNA-templated transcription"/>
    <property type="evidence" value="ECO:0007669"/>
    <property type="project" value="InterPro"/>
</dbReference>
<dbReference type="InterPro" id="IPR050987">
    <property type="entry name" value="AtrR-like"/>
</dbReference>
<comment type="caution">
    <text evidence="4">The sequence shown here is derived from an EMBL/GenBank/DDBJ whole genome shotgun (WGS) entry which is preliminary data.</text>
</comment>
<dbReference type="OrthoDB" id="39175at2759"/>
<organism evidence="4 5">
    <name type="scientific">Plectosphaerella plurivora</name>
    <dbReference type="NCBI Taxonomy" id="936078"/>
    <lineage>
        <taxon>Eukaryota</taxon>
        <taxon>Fungi</taxon>
        <taxon>Dikarya</taxon>
        <taxon>Ascomycota</taxon>
        <taxon>Pezizomycotina</taxon>
        <taxon>Sordariomycetes</taxon>
        <taxon>Hypocreomycetidae</taxon>
        <taxon>Glomerellales</taxon>
        <taxon>Plectosphaerellaceae</taxon>
        <taxon>Plectosphaerella</taxon>
    </lineage>
</organism>
<evidence type="ECO:0000256" key="1">
    <source>
        <dbReference type="ARBA" id="ARBA00023242"/>
    </source>
</evidence>
<feature type="region of interest" description="Disordered" evidence="2">
    <location>
        <begin position="1"/>
        <end position="21"/>
    </location>
</feature>
<dbReference type="InterPro" id="IPR007219">
    <property type="entry name" value="XnlR_reg_dom"/>
</dbReference>
<proteinExistence type="predicted"/>
<evidence type="ECO:0000313" key="5">
    <source>
        <dbReference type="Proteomes" id="UP000770015"/>
    </source>
</evidence>
<evidence type="ECO:0000259" key="3">
    <source>
        <dbReference type="Pfam" id="PF04082"/>
    </source>
</evidence>
<dbReference type="AlphaFoldDB" id="A0A9P8VMY7"/>
<dbReference type="CDD" id="cd12148">
    <property type="entry name" value="fungal_TF_MHR"/>
    <property type="match status" value="1"/>
</dbReference>
<dbReference type="GO" id="GO:0003700">
    <property type="term" value="F:DNA-binding transcription factor activity"/>
    <property type="evidence" value="ECO:0007669"/>
    <property type="project" value="InterPro"/>
</dbReference>
<accession>A0A9P8VMY7</accession>
<keyword evidence="1" id="KW-0539">Nucleus</keyword>
<gene>
    <name evidence="4" type="ORF">F5X68DRAFT_238826</name>
</gene>
<dbReference type="GO" id="GO:0008270">
    <property type="term" value="F:zinc ion binding"/>
    <property type="evidence" value="ECO:0007669"/>
    <property type="project" value="InterPro"/>
</dbReference>
<feature type="domain" description="Xylanolytic transcriptional activator regulatory" evidence="3">
    <location>
        <begin position="155"/>
        <end position="323"/>
    </location>
</feature>